<protein>
    <submittedName>
        <fullName evidence="6">Type VI secretion protein</fullName>
    </submittedName>
</protein>
<dbReference type="InterPro" id="IPR051162">
    <property type="entry name" value="T4SS_component"/>
</dbReference>
<proteinExistence type="inferred from homology"/>
<evidence type="ECO:0000313" key="8">
    <source>
        <dbReference type="Proteomes" id="UP001296969"/>
    </source>
</evidence>
<dbReference type="Proteomes" id="UP000807542">
    <property type="component" value="Unassembled WGS sequence"/>
</dbReference>
<dbReference type="EMBL" id="JADRCP010000001">
    <property type="protein sequence ID" value="MBK5174919.1"/>
    <property type="molecule type" value="Genomic_DNA"/>
</dbReference>
<dbReference type="Pfam" id="PF03135">
    <property type="entry name" value="CagE_TrbE_VirB"/>
    <property type="match status" value="1"/>
</dbReference>
<dbReference type="PANTHER" id="PTHR30121">
    <property type="entry name" value="UNCHARACTERIZED PROTEIN YJGR-RELATED"/>
    <property type="match status" value="1"/>
</dbReference>
<keyword evidence="2" id="KW-0547">Nucleotide-binding</keyword>
<gene>
    <name evidence="6" type="ORF">I2492_01095</name>
    <name evidence="5" type="ORF">I2493_01095</name>
</gene>
<keyword evidence="8" id="KW-1185">Reference proteome</keyword>
<dbReference type="InterPro" id="IPR018145">
    <property type="entry name" value="CagE_TrbE_VirB_cntrl_dom"/>
</dbReference>
<feature type="domain" description="CagE TrbE VirB component of type IV transporter system central" evidence="4">
    <location>
        <begin position="185"/>
        <end position="386"/>
    </location>
</feature>
<comment type="similarity">
    <text evidence="1">Belongs to the TrbE/VirB4 family.</text>
</comment>
<dbReference type="SUPFAM" id="SSF52540">
    <property type="entry name" value="P-loop containing nucleoside triphosphate hydrolases"/>
    <property type="match status" value="1"/>
</dbReference>
<dbReference type="EMBL" id="JADRCQ010000001">
    <property type="protein sequence ID" value="MBK5071610.1"/>
    <property type="molecule type" value="Genomic_DNA"/>
</dbReference>
<dbReference type="InterPro" id="IPR027417">
    <property type="entry name" value="P-loop_NTPase"/>
</dbReference>
<accession>A0A9D7FQG6</accession>
<evidence type="ECO:0000256" key="2">
    <source>
        <dbReference type="ARBA" id="ARBA00022741"/>
    </source>
</evidence>
<dbReference type="PANTHER" id="PTHR30121:SF12">
    <property type="entry name" value="TYPE IV SECRETION SYSTEM PROTEIN CAGE"/>
    <property type="match status" value="1"/>
</dbReference>
<evidence type="ECO:0000259" key="4">
    <source>
        <dbReference type="Pfam" id="PF03135"/>
    </source>
</evidence>
<dbReference type="GO" id="GO:0005524">
    <property type="term" value="F:ATP binding"/>
    <property type="evidence" value="ECO:0007669"/>
    <property type="project" value="UniProtKB-KW"/>
</dbReference>
<keyword evidence="3" id="KW-0067">ATP-binding</keyword>
<dbReference type="Gene3D" id="3.40.50.300">
    <property type="entry name" value="P-loop containing nucleotide triphosphate hydrolases"/>
    <property type="match status" value="1"/>
</dbReference>
<name>A0A9D7FQG6_9GAMM</name>
<evidence type="ECO:0000256" key="1">
    <source>
        <dbReference type="ARBA" id="ARBA00006512"/>
    </source>
</evidence>
<evidence type="ECO:0000313" key="7">
    <source>
        <dbReference type="Proteomes" id="UP000807542"/>
    </source>
</evidence>
<organism evidence="6 7">
    <name type="scientific">Limnobaculum xujianqingii</name>
    <dbReference type="NCBI Taxonomy" id="2738837"/>
    <lineage>
        <taxon>Bacteria</taxon>
        <taxon>Pseudomonadati</taxon>
        <taxon>Pseudomonadota</taxon>
        <taxon>Gammaproteobacteria</taxon>
        <taxon>Enterobacterales</taxon>
        <taxon>Budviciaceae</taxon>
        <taxon>Limnobaculum</taxon>
    </lineage>
</organism>
<reference evidence="6 8" key="1">
    <citation type="submission" date="2020-11" db="EMBL/GenBank/DDBJ databases">
        <title>Insectihabitans protaetiae gen. nov. sp. nov. and Insectihabitans allomyrinae sp. nov., isolated from larvae of Protaetia brevitarsis seulensis and Allomyrina dichotoma, respectively.</title>
        <authorList>
            <person name="Lee S.D."/>
            <person name="Byeon Y.-S."/>
            <person name="Kim S.-M."/>
            <person name="Yang H.L."/>
            <person name="Kim I.S."/>
        </authorList>
    </citation>
    <scope>NUCLEOTIDE SEQUENCE</scope>
    <source>
        <strain evidence="6">CWB-B4</strain>
        <strain evidence="5 8">CWB-B43</strain>
    </source>
</reference>
<dbReference type="AlphaFoldDB" id="A0A9D7FQG6"/>
<evidence type="ECO:0000313" key="6">
    <source>
        <dbReference type="EMBL" id="MBK5174919.1"/>
    </source>
</evidence>
<comment type="caution">
    <text evidence="6">The sequence shown here is derived from an EMBL/GenBank/DDBJ whole genome shotgun (WGS) entry which is preliminary data.</text>
</comment>
<evidence type="ECO:0000256" key="3">
    <source>
        <dbReference type="ARBA" id="ARBA00022840"/>
    </source>
</evidence>
<evidence type="ECO:0000313" key="5">
    <source>
        <dbReference type="EMBL" id="MBK5071610.1"/>
    </source>
</evidence>
<sequence length="813" mass="92241">MSVTQPLPQNTRLDNRELTVSSMLPYTYHYDDDTLMTSEHALVQVIKLDGLYYESLSSEQIANFERQRNTILRSISSPDRMLYAHLVRRRVDRYPAGVSDNWFARLVDQHWRNHCQQQPFFINELYISIVRQRFRIGVPGLFDRLAGSFGGNTREHIEDWVEQAEDVYEASNLLLKTLSRYGARRLSVVSQHGERYSEIGQFLHYLVNLEDTPCPLSEQSLSTTLAASRLHFGGQVMEVEGISQRRAGAMLSMAEWPKNTRSPMLNAFLRLPVEFVLSQSFQFVDQISSEEQMRRQGRRASHSDSDDNAEIAASLKALGSGSAVNGLHHLTLFTHVPVTDSVAQTQADLNAAVDEVKRAFVGLNVRPVREYFALETFFWSQLPGQATHLIGRRGRINSKNFAGFVSLHNHAAGRLSGNLWGPAIIALPTISGTLYSFNFHRESDGMVAGHTAITADTGAGKTALLCMLTAMADKVRPRVYWFDNRRGAEVFIRAMGGRHLTLSVHGNSGWNPFALPDTPENRAYLIDLQVLMRSCYAGAPSADDIERFKRAVEENYQLPQQDRRLRNVAWCYGHNELAKVMQVWYGEGANAGAFDNEADSFDLSVCRHYGFEMQELIKDGEARPELAVILSYPFHRIEQAMNGEPFMLVLEEGQNLVRHDYWKTRIDVYLMQIRRKNGIVIFVTPDAKYLYCETDAIEKQTVTKLFLPNPNAKARDYIEALGLTQEEYEFIRDTPPEARQFLIRRGNESVRAVFDLSHDGLRDLIPLLSSNDKGVALMHEIIAELNTDDPACWVPVFIERAKARNTHNLSKGT</sequence>
<dbReference type="Proteomes" id="UP001296969">
    <property type="component" value="Unassembled WGS sequence"/>
</dbReference>